<keyword evidence="3" id="KW-1185">Reference proteome</keyword>
<evidence type="ECO:0000313" key="2">
    <source>
        <dbReference type="EMBL" id="MEB4794002.1"/>
    </source>
</evidence>
<evidence type="ECO:0000256" key="1">
    <source>
        <dbReference type="SAM" id="Phobius"/>
    </source>
</evidence>
<feature type="transmembrane region" description="Helical" evidence="1">
    <location>
        <begin position="41"/>
        <end position="63"/>
    </location>
</feature>
<dbReference type="RefSeq" id="WP_127457485.1">
    <property type="nucleotide sequence ID" value="NZ_JAROBY010000015.1"/>
</dbReference>
<comment type="caution">
    <text evidence="2">The sequence shown here is derived from an EMBL/GenBank/DDBJ whole genome shotgun (WGS) entry which is preliminary data.</text>
</comment>
<evidence type="ECO:0000313" key="3">
    <source>
        <dbReference type="Proteomes" id="UP001355653"/>
    </source>
</evidence>
<organism evidence="2 3">
    <name type="scientific">Paenibacillus chondroitinus</name>
    <dbReference type="NCBI Taxonomy" id="59842"/>
    <lineage>
        <taxon>Bacteria</taxon>
        <taxon>Bacillati</taxon>
        <taxon>Bacillota</taxon>
        <taxon>Bacilli</taxon>
        <taxon>Bacillales</taxon>
        <taxon>Paenibacillaceae</taxon>
        <taxon>Paenibacillus</taxon>
    </lineage>
</organism>
<keyword evidence="1" id="KW-1133">Transmembrane helix</keyword>
<proteinExistence type="predicted"/>
<keyword evidence="1" id="KW-0472">Membrane</keyword>
<name>A0ABU6D9M4_9BACL</name>
<dbReference type="Gene3D" id="2.60.40.3830">
    <property type="match status" value="2"/>
</dbReference>
<sequence length="317" mass="35980">MKEENLAKRLAQSPFSDSHFTPQLKNKILTRTSTTSNNRKFTSITVATLLPVAIVLFSFFIFAKRDSLQTIDDPSYFKMATASMSEQKQYYKNGQLLISLSTQHEVRAGEMSGYIFHFEEPFENFFGKLMTIQAVNLRSGLVETVSSEVIQEPSIGYLGLERYALRFALPLDGIWRFEVKLDDKLYGKLMINMQSPSWEITPMFQSDVYWLRGFEKQVGFIDAGFKAGMVQKYIWHFWGTEEKLNGPFEVKAIKEGSDSLINVYASNPLSSANALGGPLNGADRALPTSMMLPEVGRWRLLPYVHGRLLDPIVVEVK</sequence>
<protein>
    <submittedName>
        <fullName evidence="2">DUF4871 domain-containing protein</fullName>
    </submittedName>
</protein>
<dbReference type="Proteomes" id="UP001355653">
    <property type="component" value="Unassembled WGS sequence"/>
</dbReference>
<dbReference type="EMBL" id="JAROBY010000015">
    <property type="protein sequence ID" value="MEB4794002.1"/>
    <property type="molecule type" value="Genomic_DNA"/>
</dbReference>
<dbReference type="Pfam" id="PF16167">
    <property type="entry name" value="DUF4871"/>
    <property type="match status" value="1"/>
</dbReference>
<dbReference type="InterPro" id="IPR032366">
    <property type="entry name" value="DUF4871"/>
</dbReference>
<reference evidence="2 3" key="1">
    <citation type="submission" date="2023-03" db="EMBL/GenBank/DDBJ databases">
        <title>Bacillus Genome Sequencing.</title>
        <authorList>
            <person name="Dunlap C."/>
        </authorList>
    </citation>
    <scope>NUCLEOTIDE SEQUENCE [LARGE SCALE GENOMIC DNA]</scope>
    <source>
        <strain evidence="2 3">NRS-1351</strain>
    </source>
</reference>
<keyword evidence="1" id="KW-0812">Transmembrane</keyword>
<accession>A0ABU6D9M4</accession>
<gene>
    <name evidence="2" type="ORF">P5G65_08850</name>
</gene>